<gene>
    <name evidence="2" type="ORF">HINF_LOCUS11978</name>
    <name evidence="3" type="ORF">HINF_LOCUS60599</name>
</gene>
<dbReference type="EMBL" id="CAXDID020000356">
    <property type="protein sequence ID" value="CAL6081807.1"/>
    <property type="molecule type" value="Genomic_DNA"/>
</dbReference>
<feature type="transmembrane region" description="Helical" evidence="1">
    <location>
        <begin position="224"/>
        <end position="244"/>
    </location>
</feature>
<sequence>MTQKQNKNQVMLSIANYFRIIPEICLAVILFIIEIFIIYLFVGFNSSQWNKYGTNMVSGISMGACYMVFTYQSPFWLHIYAKHNTILNFLVFNAICFPLGFAMYFFDDFVIRFFTNSDYVEGSVCFHSQMVFFTLGINTTYFNGKLIKGSSFATALMWYVISWLIVVPFCLYITKNTNFGDPSYSNEYMIVGSLLCSIIFTNLTKLSIFSEFDFNLLFPTDTTIYMCISALFIAGVQYALFFVVSKRFLFNTPHTFMAQTTWNMLTYTWVSQIIIGRTIAHDLFVSLVKNKKYNKLWTILFVLITFGLSYALVPLLVLIYQQFVFKLIMVKIMGSPDYGAVSRFDFAFNFGAGNLMLVLNGLTWFSKANQEKLIVDLHEERNKTSEEQEKQLPVMIAQFVEVVDDSEVDFAERR</sequence>
<proteinExistence type="predicted"/>
<comment type="caution">
    <text evidence="2">The sequence shown here is derived from an EMBL/GenBank/DDBJ whole genome shotgun (WGS) entry which is preliminary data.</text>
</comment>
<reference evidence="2" key="1">
    <citation type="submission" date="2023-06" db="EMBL/GenBank/DDBJ databases">
        <authorList>
            <person name="Kurt Z."/>
        </authorList>
    </citation>
    <scope>NUCLEOTIDE SEQUENCE</scope>
</reference>
<feature type="transmembrane region" description="Helical" evidence="1">
    <location>
        <begin position="56"/>
        <end position="79"/>
    </location>
</feature>
<keyword evidence="4" id="KW-1185">Reference proteome</keyword>
<name>A0AA86NS88_9EUKA</name>
<feature type="transmembrane region" description="Helical" evidence="1">
    <location>
        <begin position="264"/>
        <end position="284"/>
    </location>
</feature>
<evidence type="ECO:0000313" key="3">
    <source>
        <dbReference type="EMBL" id="CAL6081807.1"/>
    </source>
</evidence>
<feature type="transmembrane region" description="Helical" evidence="1">
    <location>
        <begin position="296"/>
        <end position="320"/>
    </location>
</feature>
<keyword evidence="1" id="KW-0472">Membrane</keyword>
<keyword evidence="1 2" id="KW-0812">Transmembrane</keyword>
<feature type="transmembrane region" description="Helical" evidence="1">
    <location>
        <begin position="186"/>
        <end position="203"/>
    </location>
</feature>
<feature type="transmembrane region" description="Helical" evidence="1">
    <location>
        <begin position="20"/>
        <end position="44"/>
    </location>
</feature>
<dbReference type="EMBL" id="CATOUU010000310">
    <property type="protein sequence ID" value="CAI9924333.1"/>
    <property type="molecule type" value="Genomic_DNA"/>
</dbReference>
<feature type="transmembrane region" description="Helical" evidence="1">
    <location>
        <begin position="86"/>
        <end position="106"/>
    </location>
</feature>
<reference evidence="3 4" key="2">
    <citation type="submission" date="2024-07" db="EMBL/GenBank/DDBJ databases">
        <authorList>
            <person name="Akdeniz Z."/>
        </authorList>
    </citation>
    <scope>NUCLEOTIDE SEQUENCE [LARGE SCALE GENOMIC DNA]</scope>
</reference>
<dbReference type="Proteomes" id="UP001642409">
    <property type="component" value="Unassembled WGS sequence"/>
</dbReference>
<keyword evidence="1" id="KW-1133">Transmembrane helix</keyword>
<dbReference type="AlphaFoldDB" id="A0AA86NS88"/>
<evidence type="ECO:0000313" key="2">
    <source>
        <dbReference type="EMBL" id="CAI9924333.1"/>
    </source>
</evidence>
<evidence type="ECO:0000313" key="4">
    <source>
        <dbReference type="Proteomes" id="UP001642409"/>
    </source>
</evidence>
<accession>A0AA86NS88</accession>
<feature type="transmembrane region" description="Helical" evidence="1">
    <location>
        <begin position="156"/>
        <end position="174"/>
    </location>
</feature>
<evidence type="ECO:0000256" key="1">
    <source>
        <dbReference type="SAM" id="Phobius"/>
    </source>
</evidence>
<organism evidence="2">
    <name type="scientific">Hexamita inflata</name>
    <dbReference type="NCBI Taxonomy" id="28002"/>
    <lineage>
        <taxon>Eukaryota</taxon>
        <taxon>Metamonada</taxon>
        <taxon>Diplomonadida</taxon>
        <taxon>Hexamitidae</taxon>
        <taxon>Hexamitinae</taxon>
        <taxon>Hexamita</taxon>
    </lineage>
</organism>
<protein>
    <submittedName>
        <fullName evidence="2">Transmembrane domain-containing protein</fullName>
    </submittedName>
    <submittedName>
        <fullName evidence="3">Transmembrane_domain-containing protein</fullName>
    </submittedName>
</protein>